<evidence type="ECO:0000313" key="2">
    <source>
        <dbReference type="Proteomes" id="UP001056120"/>
    </source>
</evidence>
<comment type="caution">
    <text evidence="1">The sequence shown here is derived from an EMBL/GenBank/DDBJ whole genome shotgun (WGS) entry which is preliminary data.</text>
</comment>
<sequence length="309" mass="36524">MFANMHLHHQNHHILFFIPKSCQFCTIDCESPDDGLTAPRTLPFMAASLKTITFITSFNGLVCMGINYYMNIYSDLLLWNPLTGHYKTLSKTNSHDECYETTGRAFVLYYLSSEDDYKLLRVTNSCNAYTYSLKSDMWTKIELPVRLPYDSLLQNHMALLDERVYFLKEAEADTFTYSIIKLDLKTWSYTEVAIPFSRGLKAMRLLFTVVRGCVNIWKCVFYGIELWRMDGDGDWTKVRTYRLVFGKWQPLHVMADGNWLMFLHHTSYLCKADPTKWHCKYKRLWNMDMDIHPRRKYLETLVSPNQYMK</sequence>
<organism evidence="1 2">
    <name type="scientific">Smallanthus sonchifolius</name>
    <dbReference type="NCBI Taxonomy" id="185202"/>
    <lineage>
        <taxon>Eukaryota</taxon>
        <taxon>Viridiplantae</taxon>
        <taxon>Streptophyta</taxon>
        <taxon>Embryophyta</taxon>
        <taxon>Tracheophyta</taxon>
        <taxon>Spermatophyta</taxon>
        <taxon>Magnoliopsida</taxon>
        <taxon>eudicotyledons</taxon>
        <taxon>Gunneridae</taxon>
        <taxon>Pentapetalae</taxon>
        <taxon>asterids</taxon>
        <taxon>campanulids</taxon>
        <taxon>Asterales</taxon>
        <taxon>Asteraceae</taxon>
        <taxon>Asteroideae</taxon>
        <taxon>Heliantheae alliance</taxon>
        <taxon>Millerieae</taxon>
        <taxon>Smallanthus</taxon>
    </lineage>
</organism>
<proteinExistence type="predicted"/>
<keyword evidence="2" id="KW-1185">Reference proteome</keyword>
<protein>
    <submittedName>
        <fullName evidence="1">Uncharacterized protein</fullName>
    </submittedName>
</protein>
<reference evidence="1 2" key="2">
    <citation type="journal article" date="2022" name="Mol. Ecol. Resour.">
        <title>The genomes of chicory, endive, great burdock and yacon provide insights into Asteraceae paleo-polyploidization history and plant inulin production.</title>
        <authorList>
            <person name="Fan W."/>
            <person name="Wang S."/>
            <person name="Wang H."/>
            <person name="Wang A."/>
            <person name="Jiang F."/>
            <person name="Liu H."/>
            <person name="Zhao H."/>
            <person name="Xu D."/>
            <person name="Zhang Y."/>
        </authorList>
    </citation>
    <scope>NUCLEOTIDE SEQUENCE [LARGE SCALE GENOMIC DNA]</scope>
    <source>
        <strain evidence="2">cv. Yunnan</strain>
        <tissue evidence="1">Leaves</tissue>
    </source>
</reference>
<name>A0ACB9K9W2_9ASTR</name>
<gene>
    <name evidence="1" type="ORF">L1987_03126</name>
</gene>
<accession>A0ACB9K9W2</accession>
<dbReference type="Proteomes" id="UP001056120">
    <property type="component" value="Linkage Group LG01"/>
</dbReference>
<reference evidence="2" key="1">
    <citation type="journal article" date="2022" name="Mol. Ecol. Resour.">
        <title>The genomes of chicory, endive, great burdock and yacon provide insights into Asteraceae palaeo-polyploidization history and plant inulin production.</title>
        <authorList>
            <person name="Fan W."/>
            <person name="Wang S."/>
            <person name="Wang H."/>
            <person name="Wang A."/>
            <person name="Jiang F."/>
            <person name="Liu H."/>
            <person name="Zhao H."/>
            <person name="Xu D."/>
            <person name="Zhang Y."/>
        </authorList>
    </citation>
    <scope>NUCLEOTIDE SEQUENCE [LARGE SCALE GENOMIC DNA]</scope>
    <source>
        <strain evidence="2">cv. Yunnan</strain>
    </source>
</reference>
<dbReference type="EMBL" id="CM042018">
    <property type="protein sequence ID" value="KAI3829013.1"/>
    <property type="molecule type" value="Genomic_DNA"/>
</dbReference>
<evidence type="ECO:0000313" key="1">
    <source>
        <dbReference type="EMBL" id="KAI3829013.1"/>
    </source>
</evidence>